<keyword evidence="3" id="KW-1185">Reference proteome</keyword>
<reference evidence="2 3" key="1">
    <citation type="journal article" date="2019" name="Commun. Biol.">
        <title>The bagworm genome reveals a unique fibroin gene that provides high tensile strength.</title>
        <authorList>
            <person name="Kono N."/>
            <person name="Nakamura H."/>
            <person name="Ohtoshi R."/>
            <person name="Tomita M."/>
            <person name="Numata K."/>
            <person name="Arakawa K."/>
        </authorList>
    </citation>
    <scope>NUCLEOTIDE SEQUENCE [LARGE SCALE GENOMIC DNA]</scope>
</reference>
<evidence type="ECO:0000256" key="1">
    <source>
        <dbReference type="SAM" id="MobiDB-lite"/>
    </source>
</evidence>
<organism evidence="2 3">
    <name type="scientific">Eumeta variegata</name>
    <name type="common">Bagworm moth</name>
    <name type="synonym">Eumeta japonica</name>
    <dbReference type="NCBI Taxonomy" id="151549"/>
    <lineage>
        <taxon>Eukaryota</taxon>
        <taxon>Metazoa</taxon>
        <taxon>Ecdysozoa</taxon>
        <taxon>Arthropoda</taxon>
        <taxon>Hexapoda</taxon>
        <taxon>Insecta</taxon>
        <taxon>Pterygota</taxon>
        <taxon>Neoptera</taxon>
        <taxon>Endopterygota</taxon>
        <taxon>Lepidoptera</taxon>
        <taxon>Glossata</taxon>
        <taxon>Ditrysia</taxon>
        <taxon>Tineoidea</taxon>
        <taxon>Psychidae</taxon>
        <taxon>Oiketicinae</taxon>
        <taxon>Eumeta</taxon>
    </lineage>
</organism>
<evidence type="ECO:0000313" key="3">
    <source>
        <dbReference type="Proteomes" id="UP000299102"/>
    </source>
</evidence>
<dbReference type="EMBL" id="BGZK01002682">
    <property type="protein sequence ID" value="GBP95787.1"/>
    <property type="molecule type" value="Genomic_DNA"/>
</dbReference>
<protein>
    <submittedName>
        <fullName evidence="2">Uncharacterized protein</fullName>
    </submittedName>
</protein>
<feature type="region of interest" description="Disordered" evidence="1">
    <location>
        <begin position="140"/>
        <end position="170"/>
    </location>
</feature>
<proteinExistence type="predicted"/>
<dbReference type="Proteomes" id="UP000299102">
    <property type="component" value="Unassembled WGS sequence"/>
</dbReference>
<feature type="compositionally biased region" description="Basic residues" evidence="1">
    <location>
        <begin position="199"/>
        <end position="219"/>
    </location>
</feature>
<comment type="caution">
    <text evidence="2">The sequence shown here is derived from an EMBL/GenBank/DDBJ whole genome shotgun (WGS) entry which is preliminary data.</text>
</comment>
<feature type="region of interest" description="Disordered" evidence="1">
    <location>
        <begin position="193"/>
        <end position="233"/>
    </location>
</feature>
<dbReference type="AlphaFoldDB" id="A0A4C2AA82"/>
<gene>
    <name evidence="2" type="ORF">EVAR_69465_1</name>
</gene>
<name>A0A4C2AA82_EUMVA</name>
<sequence>MARQAVTRTAVYLFYNGNTRCGLRLDTSFIGTAVRKARIAVTADDSPETIADSYLNGTLKTYEPSFRPAKPSLVGEFGGLRHLHKLIPATSCTGLDVPLTPLGPSLRKAVFQRKRSRNFPPRKTPLTVTRYLNILEAGRADTRQTRPWKSPGGRGGPADTHLRPASHRLRNRVRKHEFSKHIRYNLSFPIPHPLAQYKTTRKLQRRHPPAGGGRRRRRPSAPCRATSADPSLR</sequence>
<evidence type="ECO:0000313" key="2">
    <source>
        <dbReference type="EMBL" id="GBP95787.1"/>
    </source>
</evidence>
<accession>A0A4C2AA82</accession>